<dbReference type="Proteomes" id="UP000634136">
    <property type="component" value="Unassembled WGS sequence"/>
</dbReference>
<name>A0A834TCT2_9FABA</name>
<proteinExistence type="predicted"/>
<gene>
    <name evidence="1" type="ORF">G2W53_028723</name>
</gene>
<accession>A0A834TCT2</accession>
<sequence>MWTINNIYSTTHGKSLFGFAKKLCNLSAFQAEVWGIFWGGYTKLIMEANSTWLLTFWKKMFIEITIVTCCKKWKESEDDLQMLVQEKNETLQNLCFSKLALQTLDLKDPVAIHAIKVGPCASLFYYSIVAKKPTSIVELLERGNGFIAQENTYFLKKGVKPPEKGSMRPSQQ</sequence>
<comment type="caution">
    <text evidence="1">The sequence shown here is derived from an EMBL/GenBank/DDBJ whole genome shotgun (WGS) entry which is preliminary data.</text>
</comment>
<organism evidence="1 2">
    <name type="scientific">Senna tora</name>
    <dbReference type="NCBI Taxonomy" id="362788"/>
    <lineage>
        <taxon>Eukaryota</taxon>
        <taxon>Viridiplantae</taxon>
        <taxon>Streptophyta</taxon>
        <taxon>Embryophyta</taxon>
        <taxon>Tracheophyta</taxon>
        <taxon>Spermatophyta</taxon>
        <taxon>Magnoliopsida</taxon>
        <taxon>eudicotyledons</taxon>
        <taxon>Gunneridae</taxon>
        <taxon>Pentapetalae</taxon>
        <taxon>rosids</taxon>
        <taxon>fabids</taxon>
        <taxon>Fabales</taxon>
        <taxon>Fabaceae</taxon>
        <taxon>Caesalpinioideae</taxon>
        <taxon>Cassia clade</taxon>
        <taxon>Senna</taxon>
    </lineage>
</organism>
<dbReference type="EMBL" id="JAAIUW010000009">
    <property type="protein sequence ID" value="KAF7814754.1"/>
    <property type="molecule type" value="Genomic_DNA"/>
</dbReference>
<dbReference type="AlphaFoldDB" id="A0A834TCT2"/>
<protein>
    <submittedName>
        <fullName evidence="1">Uncharacterized protein</fullName>
    </submittedName>
</protein>
<evidence type="ECO:0000313" key="2">
    <source>
        <dbReference type="Proteomes" id="UP000634136"/>
    </source>
</evidence>
<evidence type="ECO:0000313" key="1">
    <source>
        <dbReference type="EMBL" id="KAF7814754.1"/>
    </source>
</evidence>
<reference evidence="1" key="1">
    <citation type="submission" date="2020-09" db="EMBL/GenBank/DDBJ databases">
        <title>Genome-Enabled Discovery of Anthraquinone Biosynthesis in Senna tora.</title>
        <authorList>
            <person name="Kang S.-H."/>
            <person name="Pandey R.P."/>
            <person name="Lee C.-M."/>
            <person name="Sim J.-S."/>
            <person name="Jeong J.-T."/>
            <person name="Choi B.-S."/>
            <person name="Jung M."/>
            <person name="Ginzburg D."/>
            <person name="Zhao K."/>
            <person name="Won S.Y."/>
            <person name="Oh T.-J."/>
            <person name="Yu Y."/>
            <person name="Kim N.-H."/>
            <person name="Lee O.R."/>
            <person name="Lee T.-H."/>
            <person name="Bashyal P."/>
            <person name="Kim T.-S."/>
            <person name="Lee W.-H."/>
            <person name="Kawkins C."/>
            <person name="Kim C.-K."/>
            <person name="Kim J.S."/>
            <person name="Ahn B.O."/>
            <person name="Rhee S.Y."/>
            <person name="Sohng J.K."/>
        </authorList>
    </citation>
    <scope>NUCLEOTIDE SEQUENCE</scope>
    <source>
        <tissue evidence="1">Leaf</tissue>
    </source>
</reference>
<keyword evidence="2" id="KW-1185">Reference proteome</keyword>